<evidence type="ECO:0000256" key="1">
    <source>
        <dbReference type="SAM" id="SignalP"/>
    </source>
</evidence>
<organism evidence="3 4">
    <name type="scientific">Leeuwenhoekiella nanhaiensis</name>
    <dbReference type="NCBI Taxonomy" id="1655491"/>
    <lineage>
        <taxon>Bacteria</taxon>
        <taxon>Pseudomonadati</taxon>
        <taxon>Bacteroidota</taxon>
        <taxon>Flavobacteriia</taxon>
        <taxon>Flavobacteriales</taxon>
        <taxon>Flavobacteriaceae</taxon>
        <taxon>Leeuwenhoekiella</taxon>
    </lineage>
</organism>
<dbReference type="PANTHER" id="PTHR39200:SF1">
    <property type="entry name" value="AUTO-TRANSPORTER ADHESIN HEAD GIN DOMAIN-CONTAINING PROTEIN-RELATED"/>
    <property type="match status" value="1"/>
</dbReference>
<accession>A0A2G1VQI3</accession>
<reference evidence="3 4" key="1">
    <citation type="submission" date="2017-08" db="EMBL/GenBank/DDBJ databases">
        <title>The whole genome shortgun sequences of strain Leeuwenhoekiella nanhaiensis G18 from the South China Sea.</title>
        <authorList>
            <person name="Liu Q."/>
        </authorList>
    </citation>
    <scope>NUCLEOTIDE SEQUENCE [LARGE SCALE GENOMIC DNA]</scope>
    <source>
        <strain evidence="3 4">G18</strain>
    </source>
</reference>
<feature type="domain" description="Putative auto-transporter adhesin head GIN" evidence="2">
    <location>
        <begin position="43"/>
        <end position="227"/>
    </location>
</feature>
<dbReference type="InterPro" id="IPR021255">
    <property type="entry name" value="DUF2807"/>
</dbReference>
<dbReference type="OrthoDB" id="5585143at2"/>
<name>A0A2G1VQI3_9FLAO</name>
<dbReference type="RefSeq" id="WP_099646711.1">
    <property type="nucleotide sequence ID" value="NZ_KZ319293.1"/>
</dbReference>
<evidence type="ECO:0000259" key="2">
    <source>
        <dbReference type="Pfam" id="PF10988"/>
    </source>
</evidence>
<dbReference type="Proteomes" id="UP000229433">
    <property type="component" value="Unassembled WGS sequence"/>
</dbReference>
<dbReference type="Gene3D" id="2.160.20.120">
    <property type="match status" value="1"/>
</dbReference>
<dbReference type="Pfam" id="PF10988">
    <property type="entry name" value="DUF2807"/>
    <property type="match status" value="1"/>
</dbReference>
<comment type="caution">
    <text evidence="3">The sequence shown here is derived from an EMBL/GenBank/DDBJ whole genome shotgun (WGS) entry which is preliminary data.</text>
</comment>
<gene>
    <name evidence="3" type="ORF">CJ305_12935</name>
</gene>
<feature type="signal peptide" evidence="1">
    <location>
        <begin position="1"/>
        <end position="19"/>
    </location>
</feature>
<proteinExistence type="predicted"/>
<dbReference type="PANTHER" id="PTHR39200">
    <property type="entry name" value="HYPOTHETICAL EXPORTED PROTEIN"/>
    <property type="match status" value="1"/>
</dbReference>
<evidence type="ECO:0000313" key="3">
    <source>
        <dbReference type="EMBL" id="PHQ28719.1"/>
    </source>
</evidence>
<dbReference type="EMBL" id="NQXA01000011">
    <property type="protein sequence ID" value="PHQ28719.1"/>
    <property type="molecule type" value="Genomic_DNA"/>
</dbReference>
<evidence type="ECO:0000313" key="4">
    <source>
        <dbReference type="Proteomes" id="UP000229433"/>
    </source>
</evidence>
<sequence>MKKQVALIALVLTTSLMQAQWWGGNKVEGNGNEVTRERQVGSYDEIDVAGSFDVYLVAGSEGTVTVEAEENLQEYIITEVKGDKLKIHTKDGYSLRSSRNKDIIITVPFKDIDKVSLAGSGDVMTKDAINTQSFRCALAGSGDMMLEVNAQDVRASLAGSGDLVVKGSAQEVELEVAGSGDLDASDLKSKDATARVSGSGDINLNCDGGTLKANVAGSGDIRYTGNPDKINSNVIGSGSVSN</sequence>
<keyword evidence="1" id="KW-0732">Signal</keyword>
<keyword evidence="4" id="KW-1185">Reference proteome</keyword>
<protein>
    <submittedName>
        <fullName evidence="3">DUF2807 domain-containing protein</fullName>
    </submittedName>
</protein>
<feature type="chain" id="PRO_5013565296" evidence="1">
    <location>
        <begin position="20"/>
        <end position="242"/>
    </location>
</feature>
<dbReference type="AlphaFoldDB" id="A0A2G1VQI3"/>